<reference evidence="1" key="1">
    <citation type="submission" date="2020-05" db="EMBL/GenBank/DDBJ databases">
        <title>Large-scale comparative analyses of tick genomes elucidate their genetic diversity and vector capacities.</title>
        <authorList>
            <person name="Jia N."/>
            <person name="Wang J."/>
            <person name="Shi W."/>
            <person name="Du L."/>
            <person name="Sun Y."/>
            <person name="Zhan W."/>
            <person name="Jiang J."/>
            <person name="Wang Q."/>
            <person name="Zhang B."/>
            <person name="Ji P."/>
            <person name="Sakyi L.B."/>
            <person name="Cui X."/>
            <person name="Yuan T."/>
            <person name="Jiang B."/>
            <person name="Yang W."/>
            <person name="Lam T.T.-Y."/>
            <person name="Chang Q."/>
            <person name="Ding S."/>
            <person name="Wang X."/>
            <person name="Zhu J."/>
            <person name="Ruan X."/>
            <person name="Zhao L."/>
            <person name="Wei J."/>
            <person name="Que T."/>
            <person name="Du C."/>
            <person name="Cheng J."/>
            <person name="Dai P."/>
            <person name="Han X."/>
            <person name="Huang E."/>
            <person name="Gao Y."/>
            <person name="Liu J."/>
            <person name="Shao H."/>
            <person name="Ye R."/>
            <person name="Li L."/>
            <person name="Wei W."/>
            <person name="Wang X."/>
            <person name="Wang C."/>
            <person name="Yang T."/>
            <person name="Huo Q."/>
            <person name="Li W."/>
            <person name="Guo W."/>
            <person name="Chen H."/>
            <person name="Zhou L."/>
            <person name="Ni X."/>
            <person name="Tian J."/>
            <person name="Zhou Y."/>
            <person name="Sheng Y."/>
            <person name="Liu T."/>
            <person name="Pan Y."/>
            <person name="Xia L."/>
            <person name="Li J."/>
            <person name="Zhao F."/>
            <person name="Cao W."/>
        </authorList>
    </citation>
    <scope>NUCLEOTIDE SEQUENCE</scope>
    <source>
        <strain evidence="1">Hyas-2018</strain>
    </source>
</reference>
<proteinExistence type="predicted"/>
<accession>A0ACB7T5G3</accession>
<dbReference type="Proteomes" id="UP000821845">
    <property type="component" value="Chromosome 11"/>
</dbReference>
<evidence type="ECO:0000313" key="1">
    <source>
        <dbReference type="EMBL" id="KAH6940642.1"/>
    </source>
</evidence>
<keyword evidence="2" id="KW-1185">Reference proteome</keyword>
<organism evidence="1 2">
    <name type="scientific">Hyalomma asiaticum</name>
    <name type="common">Tick</name>
    <dbReference type="NCBI Taxonomy" id="266040"/>
    <lineage>
        <taxon>Eukaryota</taxon>
        <taxon>Metazoa</taxon>
        <taxon>Ecdysozoa</taxon>
        <taxon>Arthropoda</taxon>
        <taxon>Chelicerata</taxon>
        <taxon>Arachnida</taxon>
        <taxon>Acari</taxon>
        <taxon>Parasitiformes</taxon>
        <taxon>Ixodida</taxon>
        <taxon>Ixodoidea</taxon>
        <taxon>Ixodidae</taxon>
        <taxon>Hyalomminae</taxon>
        <taxon>Hyalomma</taxon>
    </lineage>
</organism>
<comment type="caution">
    <text evidence="1">The sequence shown here is derived from an EMBL/GenBank/DDBJ whole genome shotgun (WGS) entry which is preliminary data.</text>
</comment>
<protein>
    <submittedName>
        <fullName evidence="1">Uncharacterized protein</fullName>
    </submittedName>
</protein>
<gene>
    <name evidence="1" type="ORF">HPB50_003898</name>
</gene>
<evidence type="ECO:0000313" key="2">
    <source>
        <dbReference type="Proteomes" id="UP000821845"/>
    </source>
</evidence>
<sequence>MGAALGYSSPVVTSEWTTPIEDGIAAQSAASSVWFNFLLPIGAVFGSGLGALASQAMGRRFALFCSALVYMVGYATIFTNTAHYAVLCGRFVTGLATGMVSLCVPAYIAEVTLPAQRGSMGGVLQLAITVGILLSYVIGRLLEWQLLAAAGFACSLLLAVLNQYSVESPRWLVLSGRRMDAVEALWKLRGTSGKVDEECHAIEQVFARAPTRLSHVLLAAHAHFIQQFSGINMIIFYASSLFTESGISISAADCSIIVAVTMVVVSLMDVVGRRRLLLFSCLTCVGAMATIAALYPMSAPSEAKVPGSLVQRLPILLLALYIMGYSLGLGPVVWILGAELVCCRDRGMYLAAVCAFNWACVLLVTWFFTSVRDTVHLSGLAWFFCLVTIVGAFLLMMFMPETQGQSLEQILLGNFRQPEGSSVHSPKPFLWKRM</sequence>
<name>A0ACB7T5G3_HYAAI</name>
<dbReference type="EMBL" id="CM023491">
    <property type="protein sequence ID" value="KAH6940642.1"/>
    <property type="molecule type" value="Genomic_DNA"/>
</dbReference>